<dbReference type="Gene3D" id="2.60.40.10">
    <property type="entry name" value="Immunoglobulins"/>
    <property type="match status" value="1"/>
</dbReference>
<dbReference type="InterPro" id="IPR026444">
    <property type="entry name" value="Secre_tail"/>
</dbReference>
<name>A0A6L9L647_9BACT</name>
<feature type="domain" description="Ig-like" evidence="1">
    <location>
        <begin position="470"/>
        <end position="550"/>
    </location>
</feature>
<evidence type="ECO:0000313" key="2">
    <source>
        <dbReference type="EMBL" id="NDU94927.1"/>
    </source>
</evidence>
<dbReference type="Proteomes" id="UP000474175">
    <property type="component" value="Unassembled WGS sequence"/>
</dbReference>
<evidence type="ECO:0000259" key="1">
    <source>
        <dbReference type="Pfam" id="PF19081"/>
    </source>
</evidence>
<accession>A0A6L9L647</accession>
<dbReference type="AlphaFoldDB" id="A0A6L9L647"/>
<keyword evidence="3" id="KW-1185">Reference proteome</keyword>
<gene>
    <name evidence="2" type="ORF">GK108_08575</name>
</gene>
<comment type="caution">
    <text evidence="2">The sequence shown here is derived from an EMBL/GenBank/DDBJ whole genome shotgun (WGS) entry which is preliminary data.</text>
</comment>
<protein>
    <submittedName>
        <fullName evidence="2">T9SS type A sorting domain-containing protein</fullName>
    </submittedName>
</protein>
<organism evidence="2 3">
    <name type="scientific">Spirosoma terrae</name>
    <dbReference type="NCBI Taxonomy" id="1968276"/>
    <lineage>
        <taxon>Bacteria</taxon>
        <taxon>Pseudomonadati</taxon>
        <taxon>Bacteroidota</taxon>
        <taxon>Cytophagia</taxon>
        <taxon>Cytophagales</taxon>
        <taxon>Cytophagaceae</taxon>
        <taxon>Spirosoma</taxon>
    </lineage>
</organism>
<dbReference type="InterPro" id="IPR036179">
    <property type="entry name" value="Ig-like_dom_sf"/>
</dbReference>
<sequence>MVKSLLFFTGFSLVVHLGFGQATPPACFNDLGTMVQKHGKPTATDALRYAFTPSVVAQNSTQNVLVEVTVSGTPSAVNLYLDATQATQPLNDKGTNGDKQANDGIYSAVVAPPKGSWTEPFVGYTRVLENNTQVVQINTFINLLTGSMPLLQPKKIDNSTQYTDYVFNIVVPSTLTTPPDNQKLTLNQQFYKYHPDDFDFINYVLVPGYVGNRFHGNIANSVQGIGLTLFNNTAQYGSKGRLLGYNVFPVPSLFDGASNGYIHEIGHQWINQLSATFLKDGVPHWPVSNLAAGVMGLSIQGSGAGGQFPYNFTETATGYRLDRASAAEAPAYNQWELYLMGLIPASDVTTPAIIFKDQTINTAIASGTVFPKTSFNTYSITNLVAAAGSRTPTVSQSQKQFKSATIVLSETLLSAEEMSYYDYMAKRAEGDAPVAVREGLATYMGKPFAVASGNRASIKAALNTNCFTFPPTPTITASGSLTVCPGASLTLTAPAGNSQYAWYKDGTLLPQTTASISTTQSGTYTVAVRNASGCSSDQSAGTAVIAGVNPPKPAITLSTNGLVSSSPSGNQWFLNGSLITNATSQTIAPGAGIYVVRVTINGCSSMSDPFVITAAEDPSLMATFTLSHAPNPVHESTDITFSLPKSSFATLRLINLAGAMVKVLADKLFSAGQHTIKTTMHDLPAGLYVYRLETDYGTLSRKMIVSK</sequence>
<dbReference type="NCBIfam" id="NF041940">
    <property type="entry name" value="choice_anch_X"/>
    <property type="match status" value="1"/>
</dbReference>
<evidence type="ECO:0000313" key="3">
    <source>
        <dbReference type="Proteomes" id="UP000474175"/>
    </source>
</evidence>
<dbReference type="SUPFAM" id="SSF48726">
    <property type="entry name" value="Immunoglobulin"/>
    <property type="match status" value="1"/>
</dbReference>
<proteinExistence type="predicted"/>
<dbReference type="RefSeq" id="WP_163945900.1">
    <property type="nucleotide sequence ID" value="NZ_JAAFZH010000003.1"/>
</dbReference>
<dbReference type="Pfam" id="PF19081">
    <property type="entry name" value="Ig_7"/>
    <property type="match status" value="1"/>
</dbReference>
<reference evidence="2 3" key="1">
    <citation type="submission" date="2020-02" db="EMBL/GenBank/DDBJ databases">
        <title>Draft genome sequence of two Spirosoma agri KCTC 52727 and Spirosoma terrae KCTC 52035.</title>
        <authorList>
            <person name="Rojas J."/>
            <person name="Ambika Manirajan B."/>
            <person name="Suarez C."/>
            <person name="Ratering S."/>
            <person name="Schnell S."/>
        </authorList>
    </citation>
    <scope>NUCLEOTIDE SEQUENCE [LARGE SCALE GENOMIC DNA]</scope>
    <source>
        <strain evidence="2 3">KCTC 52035</strain>
    </source>
</reference>
<dbReference type="EMBL" id="JAAFZH010000003">
    <property type="protein sequence ID" value="NDU94927.1"/>
    <property type="molecule type" value="Genomic_DNA"/>
</dbReference>
<dbReference type="NCBIfam" id="TIGR04183">
    <property type="entry name" value="Por_Secre_tail"/>
    <property type="match status" value="1"/>
</dbReference>
<dbReference type="InterPro" id="IPR044023">
    <property type="entry name" value="Ig_7"/>
</dbReference>
<dbReference type="InterPro" id="IPR013783">
    <property type="entry name" value="Ig-like_fold"/>
</dbReference>